<reference evidence="11" key="2">
    <citation type="journal article" date="2021" name="Microbiol. Resour. Announc.">
        <title>Complete Genome Sequence of Polycladomyces abyssicola JIR-001T, Isolated from Hemipelagic Sediment in Deep Seawater.</title>
        <authorList>
            <person name="Tsubouchi T."/>
            <person name="Kaneko Y."/>
        </authorList>
    </citation>
    <scope>NUCLEOTIDE SEQUENCE</scope>
    <source>
        <strain evidence="11">JIR-001</strain>
    </source>
</reference>
<dbReference type="PANTHER" id="PTHR21272">
    <property type="entry name" value="CATABOLIC 3-DEHYDROQUINASE"/>
    <property type="match status" value="1"/>
</dbReference>
<evidence type="ECO:0000256" key="5">
    <source>
        <dbReference type="ARBA" id="ARBA00012060"/>
    </source>
</evidence>
<evidence type="ECO:0000256" key="6">
    <source>
        <dbReference type="ARBA" id="ARBA00023239"/>
    </source>
</evidence>
<dbReference type="EC" id="4.2.1.10" evidence="5 7"/>
<dbReference type="GO" id="GO:0009073">
    <property type="term" value="P:aromatic amino acid family biosynthetic process"/>
    <property type="evidence" value="ECO:0007669"/>
    <property type="project" value="UniProtKB-KW"/>
</dbReference>
<feature type="active site" description="Proton acceptor" evidence="7 8">
    <location>
        <position position="23"/>
    </location>
</feature>
<dbReference type="EMBL" id="AP024601">
    <property type="protein sequence ID" value="BCU81520.1"/>
    <property type="molecule type" value="Genomic_DNA"/>
</dbReference>
<comment type="similarity">
    <text evidence="3 7">Belongs to the type-II 3-dehydroquinase family.</text>
</comment>
<dbReference type="InterPro" id="IPR018509">
    <property type="entry name" value="DHquinase_II_CS"/>
</dbReference>
<dbReference type="GO" id="GO:0003855">
    <property type="term" value="F:3-dehydroquinate dehydratase activity"/>
    <property type="evidence" value="ECO:0007669"/>
    <property type="project" value="UniProtKB-UniRule"/>
</dbReference>
<keyword evidence="7" id="KW-0057">Aromatic amino acid biosynthesis</keyword>
<evidence type="ECO:0000256" key="4">
    <source>
        <dbReference type="ARBA" id="ARBA00011193"/>
    </source>
</evidence>
<feature type="binding site" evidence="7 9">
    <location>
        <begin position="101"/>
        <end position="102"/>
    </location>
    <ligand>
        <name>substrate</name>
    </ligand>
</feature>
<evidence type="ECO:0000256" key="9">
    <source>
        <dbReference type="PIRSR" id="PIRSR001399-2"/>
    </source>
</evidence>
<dbReference type="CDD" id="cd00466">
    <property type="entry name" value="DHQase_II"/>
    <property type="match status" value="1"/>
</dbReference>
<comment type="function">
    <text evidence="7">Catalyzes a trans-dehydration via an enolate intermediate.</text>
</comment>
<dbReference type="NCBIfam" id="NF003806">
    <property type="entry name" value="PRK05395.1-3"/>
    <property type="match status" value="1"/>
</dbReference>
<comment type="subunit">
    <text evidence="4 7">Homododecamer.</text>
</comment>
<evidence type="ECO:0000313" key="12">
    <source>
        <dbReference type="Proteomes" id="UP000677436"/>
    </source>
</evidence>
<dbReference type="PROSITE" id="PS01029">
    <property type="entry name" value="DEHYDROQUINASE_II"/>
    <property type="match status" value="1"/>
</dbReference>
<dbReference type="KEGG" id="pabs:JIR001_13030"/>
<evidence type="ECO:0000256" key="8">
    <source>
        <dbReference type="PIRSR" id="PIRSR001399-1"/>
    </source>
</evidence>
<comment type="catalytic activity">
    <reaction evidence="1 7">
        <text>3-dehydroquinate = 3-dehydroshikimate + H2O</text>
        <dbReference type="Rhea" id="RHEA:21096"/>
        <dbReference type="ChEBI" id="CHEBI:15377"/>
        <dbReference type="ChEBI" id="CHEBI:16630"/>
        <dbReference type="ChEBI" id="CHEBI:32364"/>
        <dbReference type="EC" id="4.2.1.10"/>
    </reaction>
</comment>
<evidence type="ECO:0000256" key="1">
    <source>
        <dbReference type="ARBA" id="ARBA00001864"/>
    </source>
</evidence>
<dbReference type="RefSeq" id="WP_212774737.1">
    <property type="nucleotide sequence ID" value="NZ_AP024601.1"/>
</dbReference>
<keyword evidence="7" id="KW-0028">Amino-acid biosynthesis</keyword>
<dbReference type="PIRSF" id="PIRSF001399">
    <property type="entry name" value="DHquinase_II"/>
    <property type="match status" value="1"/>
</dbReference>
<evidence type="ECO:0000256" key="3">
    <source>
        <dbReference type="ARBA" id="ARBA00011037"/>
    </source>
</evidence>
<feature type="active site" description="Proton donor" evidence="7 8">
    <location>
        <position position="100"/>
    </location>
</feature>
<dbReference type="PANTHER" id="PTHR21272:SF3">
    <property type="entry name" value="CATABOLIC 3-DEHYDROQUINASE"/>
    <property type="match status" value="1"/>
</dbReference>
<gene>
    <name evidence="7 11" type="primary">aroQ</name>
    <name evidence="11" type="ORF">JIR001_13030</name>
</gene>
<keyword evidence="12" id="KW-1185">Reference proteome</keyword>
<dbReference type="NCBIfam" id="NF003805">
    <property type="entry name" value="PRK05395.1-2"/>
    <property type="match status" value="1"/>
</dbReference>
<evidence type="ECO:0000256" key="7">
    <source>
        <dbReference type="HAMAP-Rule" id="MF_00169"/>
    </source>
</evidence>
<dbReference type="Proteomes" id="UP000677436">
    <property type="component" value="Chromosome"/>
</dbReference>
<accession>A0A8D5UGH9</accession>
<dbReference type="Gene3D" id="3.40.50.9100">
    <property type="entry name" value="Dehydroquinase, class II"/>
    <property type="match status" value="1"/>
</dbReference>
<feature type="binding site" evidence="7 9">
    <location>
        <position position="87"/>
    </location>
    <ligand>
        <name>substrate</name>
    </ligand>
</feature>
<organism evidence="11 12">
    <name type="scientific">Polycladomyces abyssicola</name>
    <dbReference type="NCBI Taxonomy" id="1125966"/>
    <lineage>
        <taxon>Bacteria</taxon>
        <taxon>Bacillati</taxon>
        <taxon>Bacillota</taxon>
        <taxon>Bacilli</taxon>
        <taxon>Bacillales</taxon>
        <taxon>Thermoactinomycetaceae</taxon>
        <taxon>Polycladomyces</taxon>
    </lineage>
</organism>
<keyword evidence="6 7" id="KW-0456">Lyase</keyword>
<dbReference type="AlphaFoldDB" id="A0A8D5UGH9"/>
<evidence type="ECO:0000256" key="10">
    <source>
        <dbReference type="PIRSR" id="PIRSR001399-3"/>
    </source>
</evidence>
<dbReference type="InterPro" id="IPR036441">
    <property type="entry name" value="DHquinase_II_sf"/>
</dbReference>
<dbReference type="UniPathway" id="UPA00053">
    <property type="reaction ID" value="UER00086"/>
</dbReference>
<dbReference type="InterPro" id="IPR001874">
    <property type="entry name" value="DHquinase_II"/>
</dbReference>
<name>A0A8D5UGH9_9BACL</name>
<feature type="binding site" evidence="7 9">
    <location>
        <position position="111"/>
    </location>
    <ligand>
        <name>substrate</name>
    </ligand>
</feature>
<comment type="pathway">
    <text evidence="2 7">Metabolic intermediate biosynthesis; chorismate biosynthesis; chorismate from D-erythrose 4-phosphate and phosphoenolpyruvate: step 3/7.</text>
</comment>
<dbReference type="GO" id="GO:0009423">
    <property type="term" value="P:chorismate biosynthetic process"/>
    <property type="evidence" value="ECO:0007669"/>
    <property type="project" value="UniProtKB-UniRule"/>
</dbReference>
<feature type="site" description="Transition state stabilizer" evidence="7 10">
    <location>
        <position position="18"/>
    </location>
</feature>
<dbReference type="GO" id="GO:0019631">
    <property type="term" value="P:quinate catabolic process"/>
    <property type="evidence" value="ECO:0007669"/>
    <property type="project" value="TreeGrafter"/>
</dbReference>
<protein>
    <recommendedName>
        <fullName evidence="5 7">3-dehydroquinate dehydratase</fullName>
        <shortName evidence="7">3-dehydroquinase</shortName>
        <ecNumber evidence="5 7">4.2.1.10</ecNumber>
    </recommendedName>
    <alternativeName>
        <fullName evidence="7">Type II DHQase</fullName>
    </alternativeName>
</protein>
<dbReference type="SUPFAM" id="SSF52304">
    <property type="entry name" value="Type II 3-dehydroquinate dehydratase"/>
    <property type="match status" value="1"/>
</dbReference>
<evidence type="ECO:0000256" key="2">
    <source>
        <dbReference type="ARBA" id="ARBA00004902"/>
    </source>
</evidence>
<dbReference type="Pfam" id="PF01220">
    <property type="entry name" value="DHquinase_II"/>
    <property type="match status" value="1"/>
</dbReference>
<dbReference type="NCBIfam" id="TIGR01088">
    <property type="entry name" value="aroQ"/>
    <property type="match status" value="1"/>
</dbReference>
<reference evidence="11" key="1">
    <citation type="journal article" date="2013" name="Int. J. Syst. Evol. Microbiol.">
        <title>Polycladomyces abyssicola gen. nov., sp. nov., a thermophilic filamentous bacterium isolated from hemipelagic sediment.</title>
        <authorList>
            <person name="Tsubouchi T."/>
            <person name="Shimane Y."/>
            <person name="Mori K."/>
            <person name="Usui K."/>
            <person name="Hiraki T."/>
            <person name="Tame A."/>
            <person name="Uematsu K."/>
            <person name="Maruyama T."/>
            <person name="Hatada Y."/>
        </authorList>
    </citation>
    <scope>NUCLEOTIDE SEQUENCE</scope>
    <source>
        <strain evidence="11">JIR-001</strain>
    </source>
</reference>
<evidence type="ECO:0000313" key="11">
    <source>
        <dbReference type="EMBL" id="BCU81520.1"/>
    </source>
</evidence>
<feature type="binding site" evidence="7 9">
    <location>
        <position position="74"/>
    </location>
    <ligand>
        <name>substrate</name>
    </ligand>
</feature>
<feature type="binding site" evidence="7 9">
    <location>
        <position position="80"/>
    </location>
    <ligand>
        <name>substrate</name>
    </ligand>
</feature>
<proteinExistence type="inferred from homology"/>
<dbReference type="GO" id="GO:0008652">
    <property type="term" value="P:amino acid biosynthetic process"/>
    <property type="evidence" value="ECO:0007669"/>
    <property type="project" value="UniProtKB-KW"/>
</dbReference>
<dbReference type="HAMAP" id="MF_00169">
    <property type="entry name" value="AroQ"/>
    <property type="match status" value="1"/>
</dbReference>
<dbReference type="NCBIfam" id="NF003807">
    <property type="entry name" value="PRK05395.1-4"/>
    <property type="match status" value="1"/>
</dbReference>
<sequence length="147" mass="16229">MPKVLVLHGPNLNRLGKREPGVYGRKSLTELNHRLEELGREWGLEVETFQSNHEGELIDRIHAADGTFDHLIINPGALTHYSYALRDALASVEVPAIEVHLSNIHNREAFRAHSVTAPATVGQIVGLGFLSYELALRAVAVRLGLIN</sequence>